<dbReference type="InterPro" id="IPR015277">
    <property type="entry name" value="Restrct_endonuc_II_AvaI/BsoBI"/>
</dbReference>
<dbReference type="Gene3D" id="1.10.238.90">
    <property type="entry name" value="Restriction endonuclease BsobI, helical domain"/>
    <property type="match status" value="1"/>
</dbReference>
<organism evidence="1 2">
    <name type="scientific">Trichormus variabilis NIES-23</name>
    <dbReference type="NCBI Taxonomy" id="1973479"/>
    <lineage>
        <taxon>Bacteria</taxon>
        <taxon>Bacillati</taxon>
        <taxon>Cyanobacteriota</taxon>
        <taxon>Cyanophyceae</taxon>
        <taxon>Nostocales</taxon>
        <taxon>Nostocaceae</taxon>
        <taxon>Trichormus</taxon>
    </lineage>
</organism>
<name>A0A1Z4KJV5_ANAVA</name>
<sequence>MCVCLEKTLVPYQYHIQSNDDLVTPYQEVRAGFVALALERNRKATPFVEQARALKIRVSQIERPQDLLQMRDIRPTLLAASGVSDKAAGHLQEQDKVDAIEGLIQNFLEPAGENFVEELVYRFLLTRGDTLGGSMRNVGGILAERKFARYIISALTLSNTSYKWLDKNSKTWLNQPDDDTDIELRLRGLSWNLEGRNRTFIYNVNVPIVRKNIDICLFDCRQNEIEKNIISNPNIYIALGELKGGIDPAGADEHWKTANSALARIRTAFDRHSLKPYTFFVGSAIEKSMAEEIWHQLNSGILTNAANLTQPDQVASLCAWFIQL</sequence>
<proteinExistence type="predicted"/>
<dbReference type="Pfam" id="PF09194">
    <property type="entry name" value="Endonuc-BsobI"/>
    <property type="match status" value="1"/>
</dbReference>
<evidence type="ECO:0000313" key="1">
    <source>
        <dbReference type="EMBL" id="BAY69258.1"/>
    </source>
</evidence>
<dbReference type="GO" id="GO:0009307">
    <property type="term" value="P:DNA restriction-modification system"/>
    <property type="evidence" value="ECO:0007669"/>
    <property type="project" value="InterPro"/>
</dbReference>
<dbReference type="InterPro" id="IPR043091">
    <property type="entry name" value="Restr_endonucII_AvaI/BsoBI_hel"/>
</dbReference>
<dbReference type="Gene3D" id="3.40.91.10">
    <property type="match status" value="1"/>
</dbReference>
<reference evidence="1 2" key="1">
    <citation type="submission" date="2017-06" db="EMBL/GenBank/DDBJ databases">
        <title>Genome sequencing of cyanobaciteial culture collection at National Institute for Environmental Studies (NIES).</title>
        <authorList>
            <person name="Hirose Y."/>
            <person name="Shimura Y."/>
            <person name="Fujisawa T."/>
            <person name="Nakamura Y."/>
            <person name="Kawachi M."/>
        </authorList>
    </citation>
    <scope>NUCLEOTIDE SEQUENCE [LARGE SCALE GENOMIC DNA]</scope>
    <source>
        <strain evidence="1 2">NIES-23</strain>
    </source>
</reference>
<protein>
    <submittedName>
        <fullName evidence="1">Type II site-specific deoxyribonuclease</fullName>
    </submittedName>
</protein>
<dbReference type="REBASE" id="207046">
    <property type="entry name" value="Ava23ORF20530P"/>
</dbReference>
<gene>
    <name evidence="1" type="primary">avaIR</name>
    <name evidence="1" type="ORF">NIES23_20520</name>
</gene>
<dbReference type="Proteomes" id="UP000217507">
    <property type="component" value="Chromosome"/>
</dbReference>
<dbReference type="SUPFAM" id="SSF52980">
    <property type="entry name" value="Restriction endonuclease-like"/>
    <property type="match status" value="1"/>
</dbReference>
<dbReference type="InterPro" id="IPR011335">
    <property type="entry name" value="Restrct_endonuc-II-like"/>
</dbReference>
<evidence type="ECO:0000313" key="2">
    <source>
        <dbReference type="Proteomes" id="UP000217507"/>
    </source>
</evidence>
<dbReference type="EMBL" id="AP018216">
    <property type="protein sequence ID" value="BAY69258.1"/>
    <property type="molecule type" value="Genomic_DNA"/>
</dbReference>
<dbReference type="GO" id="GO:0003677">
    <property type="term" value="F:DNA binding"/>
    <property type="evidence" value="ECO:0007669"/>
    <property type="project" value="InterPro"/>
</dbReference>
<dbReference type="GO" id="GO:0009036">
    <property type="term" value="F:type II site-specific deoxyribonuclease activity"/>
    <property type="evidence" value="ECO:0007669"/>
    <property type="project" value="InterPro"/>
</dbReference>
<dbReference type="AlphaFoldDB" id="A0A1Z4KJV5"/>
<dbReference type="CDD" id="cd22315">
    <property type="entry name" value="BsoBI-like"/>
    <property type="match status" value="1"/>
</dbReference>
<accession>A0A1Z4KJV5</accession>